<evidence type="ECO:0000313" key="1">
    <source>
        <dbReference type="EMBL" id="ONI39041.1"/>
    </source>
</evidence>
<evidence type="ECO:0000313" key="2">
    <source>
        <dbReference type="Proteomes" id="UP000188605"/>
    </source>
</evidence>
<accession>A0ACC8XA85</accession>
<dbReference type="EMBL" id="LJDB01000073">
    <property type="protein sequence ID" value="ONI39041.1"/>
    <property type="molecule type" value="Genomic_DNA"/>
</dbReference>
<gene>
    <name evidence="1" type="ORF">AN396_09205</name>
</gene>
<sequence length="340" mass="37310">MNSKDIIVSGLKDVRLIDNKVDESPLKYNEALIENEVSLISPGTELSRVYGIKQGVEYPVYTGYICIGKILEKGEGLEDIKVGDRVLFNGNHKQYQRFTHGGKNLELIVKVDDELSSFDASLTYISLIAINGVLATDIKLGDTVAVIGLGIIGIITSLLYQLAGARVIAVDPVKSRTDLATNLGIKEIVNCEPEKIVEEVLRLTSDRGADITVDTAGNSGAIITAINCAGLNGQVLLTGSPRSSHIGDINPVLNRVHMKMLKIIGGFNGLFPYYETEGSRLCVERNLKYIMKCLKNKDIDASKIISHVMSPTECQQAYKGLMEEKDIYQCVAFDWKKLNK</sequence>
<comment type="caution">
    <text evidence="1">The sequence shown here is derived from an EMBL/GenBank/DDBJ whole genome shotgun (WGS) entry which is preliminary data.</text>
</comment>
<keyword evidence="2" id="KW-1185">Reference proteome</keyword>
<organism evidence="1 2">
    <name type="scientific">Candidatus Epulonipiscium fishelsonii</name>
    <dbReference type="NCBI Taxonomy" id="77094"/>
    <lineage>
        <taxon>Bacteria</taxon>
        <taxon>Bacillati</taxon>
        <taxon>Bacillota</taxon>
        <taxon>Clostridia</taxon>
        <taxon>Lachnospirales</taxon>
        <taxon>Lachnospiraceae</taxon>
        <taxon>Candidatus Epulonipiscium</taxon>
    </lineage>
</organism>
<proteinExistence type="predicted"/>
<dbReference type="Proteomes" id="UP000188605">
    <property type="component" value="Unassembled WGS sequence"/>
</dbReference>
<reference evidence="1" key="1">
    <citation type="submission" date="2016-08" db="EMBL/GenBank/DDBJ databases">
        <authorList>
            <person name="Ngugi D.K."/>
            <person name="Miyake S."/>
            <person name="Stingl U."/>
        </authorList>
    </citation>
    <scope>NUCLEOTIDE SEQUENCE</scope>
    <source>
        <strain evidence="1">SCG-B11WGA-EpuloA1</strain>
    </source>
</reference>
<name>A0ACC8XA85_9FIRM</name>
<protein>
    <submittedName>
        <fullName evidence="1">Uncharacterized protein</fullName>
    </submittedName>
</protein>